<evidence type="ECO:0000313" key="2">
    <source>
        <dbReference type="EMBL" id="EIG26099.1"/>
    </source>
</evidence>
<dbReference type="Proteomes" id="UP000003345">
    <property type="component" value="Unassembled WGS sequence"/>
</dbReference>
<organism evidence="2 3">
    <name type="scientific">Haemophilus paraphrohaemolyticus HK411</name>
    <dbReference type="NCBI Taxonomy" id="1095743"/>
    <lineage>
        <taxon>Bacteria</taxon>
        <taxon>Pseudomonadati</taxon>
        <taxon>Pseudomonadota</taxon>
        <taxon>Gammaproteobacteria</taxon>
        <taxon>Pasteurellales</taxon>
        <taxon>Pasteurellaceae</taxon>
        <taxon>Haemophilus</taxon>
    </lineage>
</organism>
<dbReference type="eggNOG" id="COG1278">
    <property type="taxonomic scope" value="Bacteria"/>
</dbReference>
<dbReference type="Pfam" id="PF14338">
    <property type="entry name" value="Mrr_N"/>
    <property type="match status" value="1"/>
</dbReference>
<dbReference type="EMBL" id="AJMU01000048">
    <property type="protein sequence ID" value="EIG26099.1"/>
    <property type="molecule type" value="Genomic_DNA"/>
</dbReference>
<dbReference type="InterPro" id="IPR025745">
    <property type="entry name" value="Mrr-like_N_dom"/>
</dbReference>
<reference evidence="2 3" key="1">
    <citation type="submission" date="2012-04" db="EMBL/GenBank/DDBJ databases">
        <authorList>
            <person name="Harkins D.M."/>
            <person name="Madupu R."/>
            <person name="Durkin A.S."/>
            <person name="Torralba M."/>
            <person name="Methe B."/>
            <person name="Sutton G.G."/>
            <person name="Nelson K.E."/>
        </authorList>
    </citation>
    <scope>NUCLEOTIDE SEQUENCE [LARGE SCALE GENOMIC DNA]</scope>
    <source>
        <strain evidence="2 3">HK411</strain>
    </source>
</reference>
<sequence length="410" mass="47909">MTMLPSVQAMMIAVLDIYADNKLHKRSDLMNLVAEYFQLTEEQKKIIKKDGKDPTYKSRCSWILTYFSSDKYIPDEKAKLLERVEAGVYRITSTGLKCYQNKELFERWYLKYMEKNLSKWDKSALDTKRILPSTPEILKSTIQFLDKAQGFGYLIYNEKRYSIQKSHTDEEIWHQLEIGKKIQFKEFISSKGNLCATEISLPQTIEKPPLLPIEAENTKPIHLNELVNNHGKFYQQWRKNVLENIVNTIPTINATTAPDDFEDLVFTILKLLGINEIYQFPRSNQAGKPDGIFRIGNLIVLYDCTLRKDFQSHKDWQIDNFTNRLKDSKISITYRKEIDGLTDNKKKTFQLTNLTKHAWIITRGKTEEIDSVDDVCVKEICLESLLQLLESRLMKNYFNEESLVKALTDI</sequence>
<dbReference type="AlphaFoldDB" id="I2NJT8"/>
<accession>I2NJT8</accession>
<dbReference type="OrthoDB" id="5677617at2"/>
<name>I2NJT8_9PAST</name>
<gene>
    <name evidence="2" type="ORF">HMPREF1054_1528</name>
</gene>
<evidence type="ECO:0000313" key="3">
    <source>
        <dbReference type="Proteomes" id="UP000003345"/>
    </source>
</evidence>
<evidence type="ECO:0000259" key="1">
    <source>
        <dbReference type="Pfam" id="PF14338"/>
    </source>
</evidence>
<protein>
    <recommendedName>
        <fullName evidence="1">Restriction system protein Mrr-like N-terminal domain-containing protein</fullName>
    </recommendedName>
</protein>
<proteinExistence type="predicted"/>
<dbReference type="PATRIC" id="fig|1095743.3.peg.848"/>
<dbReference type="eggNOG" id="COG1715">
    <property type="taxonomic scope" value="Bacteria"/>
</dbReference>
<feature type="domain" description="Restriction system protein Mrr-like N-terminal" evidence="1">
    <location>
        <begin position="8"/>
        <end position="98"/>
    </location>
</feature>
<dbReference type="RefSeq" id="WP_005708658.1">
    <property type="nucleotide sequence ID" value="NZ_AJMU01000048.1"/>
</dbReference>
<comment type="caution">
    <text evidence="2">The sequence shown here is derived from an EMBL/GenBank/DDBJ whole genome shotgun (WGS) entry which is preliminary data.</text>
</comment>